<dbReference type="InterPro" id="IPR036583">
    <property type="entry name" value="23S_rRNA_IVS_sf"/>
</dbReference>
<sequence>MDLVTLVYAHSAQFPADEKFGITAQVRRAAVSVPSNIAEGAARKSQAELIRFCVIARGSLSELDTQLEIAHRLGFAGATPDLLQLLNRTFARLNALITSLEAVTRTVRDDAAGYESPITNHESRPSHAR</sequence>
<evidence type="ECO:0000313" key="1">
    <source>
        <dbReference type="EMBL" id="TWI06088.1"/>
    </source>
</evidence>
<name>A0A562LEQ0_9GAMM</name>
<dbReference type="SUPFAM" id="SSF158446">
    <property type="entry name" value="IVS-encoded protein-like"/>
    <property type="match status" value="1"/>
</dbReference>
<comment type="caution">
    <text evidence="1">The sequence shown here is derived from an EMBL/GenBank/DDBJ whole genome shotgun (WGS) entry which is preliminary data.</text>
</comment>
<dbReference type="PANTHER" id="PTHR38471:SF2">
    <property type="entry name" value="FOUR HELIX BUNDLE PROTEIN"/>
    <property type="match status" value="1"/>
</dbReference>
<evidence type="ECO:0000313" key="2">
    <source>
        <dbReference type="Proteomes" id="UP000315167"/>
    </source>
</evidence>
<reference evidence="1 2" key="1">
    <citation type="journal article" date="2015" name="Stand. Genomic Sci.">
        <title>Genomic Encyclopedia of Bacterial and Archaeal Type Strains, Phase III: the genomes of soil and plant-associated and newly described type strains.</title>
        <authorList>
            <person name="Whitman W.B."/>
            <person name="Woyke T."/>
            <person name="Klenk H.P."/>
            <person name="Zhou Y."/>
            <person name="Lilburn T.G."/>
            <person name="Beck B.J."/>
            <person name="De Vos P."/>
            <person name="Vandamme P."/>
            <person name="Eisen J.A."/>
            <person name="Garrity G."/>
            <person name="Hugenholtz P."/>
            <person name="Kyrpides N.C."/>
        </authorList>
    </citation>
    <scope>NUCLEOTIDE SEQUENCE [LARGE SCALE GENOMIC DNA]</scope>
    <source>
        <strain evidence="1 2">CGMCC 1.10821</strain>
    </source>
</reference>
<keyword evidence="2" id="KW-1185">Reference proteome</keyword>
<gene>
    <name evidence="1" type="ORF">IP90_00351</name>
</gene>
<proteinExistence type="predicted"/>
<dbReference type="EMBL" id="VLKN01000001">
    <property type="protein sequence ID" value="TWI06088.1"/>
    <property type="molecule type" value="Genomic_DNA"/>
</dbReference>
<dbReference type="CDD" id="cd16377">
    <property type="entry name" value="23S_rRNA_IVP_like"/>
    <property type="match status" value="1"/>
</dbReference>
<accession>A0A562LEQ0</accession>
<dbReference type="PANTHER" id="PTHR38471">
    <property type="entry name" value="FOUR HELIX BUNDLE PROTEIN"/>
    <property type="match status" value="1"/>
</dbReference>
<organism evidence="1 2">
    <name type="scientific">Luteimonas cucumeris</name>
    <dbReference type="NCBI Taxonomy" id="985012"/>
    <lineage>
        <taxon>Bacteria</taxon>
        <taxon>Pseudomonadati</taxon>
        <taxon>Pseudomonadota</taxon>
        <taxon>Gammaproteobacteria</taxon>
        <taxon>Lysobacterales</taxon>
        <taxon>Lysobacteraceae</taxon>
        <taxon>Luteimonas</taxon>
    </lineage>
</organism>
<dbReference type="NCBIfam" id="TIGR02436">
    <property type="entry name" value="four helix bundle protein"/>
    <property type="match status" value="1"/>
</dbReference>
<dbReference type="Pfam" id="PF05635">
    <property type="entry name" value="23S_rRNA_IVP"/>
    <property type="match status" value="1"/>
</dbReference>
<dbReference type="Proteomes" id="UP000315167">
    <property type="component" value="Unassembled WGS sequence"/>
</dbReference>
<dbReference type="Gene3D" id="1.20.1440.60">
    <property type="entry name" value="23S rRNA-intervening sequence"/>
    <property type="match status" value="1"/>
</dbReference>
<dbReference type="AlphaFoldDB" id="A0A562LEQ0"/>
<dbReference type="InterPro" id="IPR012657">
    <property type="entry name" value="23S_rRNA-intervening_sequence"/>
</dbReference>
<protein>
    <submittedName>
        <fullName evidence="1">Four helix bundle protein</fullName>
    </submittedName>
</protein>